<comment type="similarity">
    <text evidence="2 9">Belongs to the ABC-2 integral membrane protein family.</text>
</comment>
<proteinExistence type="inferred from homology"/>
<comment type="subcellular location">
    <subcellularLocation>
        <location evidence="1">Cell inner membrane</location>
        <topology evidence="1">Multi-pass membrane protein</topology>
    </subcellularLocation>
    <subcellularLocation>
        <location evidence="9">Cell membrane</location>
        <topology evidence="9">Multi-pass membrane protein</topology>
    </subcellularLocation>
</comment>
<dbReference type="GO" id="GO:0005886">
    <property type="term" value="C:plasma membrane"/>
    <property type="evidence" value="ECO:0007669"/>
    <property type="project" value="UniProtKB-SubCell"/>
</dbReference>
<evidence type="ECO:0000256" key="4">
    <source>
        <dbReference type="ARBA" id="ARBA00022475"/>
    </source>
</evidence>
<dbReference type="Pfam" id="PF01061">
    <property type="entry name" value="ABC2_membrane"/>
    <property type="match status" value="1"/>
</dbReference>
<dbReference type="GO" id="GO:0140359">
    <property type="term" value="F:ABC-type transporter activity"/>
    <property type="evidence" value="ECO:0007669"/>
    <property type="project" value="InterPro"/>
</dbReference>
<evidence type="ECO:0000256" key="9">
    <source>
        <dbReference type="RuleBase" id="RU361157"/>
    </source>
</evidence>
<accession>A0A4R6DLE7</accession>
<feature type="transmembrane region" description="Helical" evidence="9">
    <location>
        <begin position="91"/>
        <end position="120"/>
    </location>
</feature>
<dbReference type="InterPro" id="IPR047817">
    <property type="entry name" value="ABC2_TM_bact-type"/>
</dbReference>
<evidence type="ECO:0000259" key="10">
    <source>
        <dbReference type="PROSITE" id="PS51012"/>
    </source>
</evidence>
<keyword evidence="6 9" id="KW-0812">Transmembrane</keyword>
<feature type="transmembrane region" description="Helical" evidence="9">
    <location>
        <begin position="233"/>
        <end position="253"/>
    </location>
</feature>
<feature type="transmembrane region" description="Helical" evidence="9">
    <location>
        <begin position="265"/>
        <end position="287"/>
    </location>
</feature>
<feature type="transmembrane region" description="Helical" evidence="9">
    <location>
        <begin position="169"/>
        <end position="190"/>
    </location>
</feature>
<keyword evidence="7 9" id="KW-1133">Transmembrane helix</keyword>
<organism evidence="11 12">
    <name type="scientific">Curtobacterium flaccumfaciens</name>
    <dbReference type="NCBI Taxonomy" id="2035"/>
    <lineage>
        <taxon>Bacteria</taxon>
        <taxon>Bacillati</taxon>
        <taxon>Actinomycetota</taxon>
        <taxon>Actinomycetes</taxon>
        <taxon>Micrococcales</taxon>
        <taxon>Microbacteriaceae</taxon>
        <taxon>Curtobacterium</taxon>
    </lineage>
</organism>
<dbReference type="GO" id="GO:0015920">
    <property type="term" value="P:lipopolysaccharide transport"/>
    <property type="evidence" value="ECO:0007669"/>
    <property type="project" value="TreeGrafter"/>
</dbReference>
<dbReference type="EMBL" id="SNVW01000002">
    <property type="protein sequence ID" value="TDN45661.1"/>
    <property type="molecule type" value="Genomic_DNA"/>
</dbReference>
<dbReference type="PANTHER" id="PTHR30413:SF8">
    <property type="entry name" value="TRANSPORT PERMEASE PROTEIN"/>
    <property type="match status" value="1"/>
</dbReference>
<dbReference type="Proteomes" id="UP000295764">
    <property type="component" value="Unassembled WGS sequence"/>
</dbReference>
<protein>
    <recommendedName>
        <fullName evidence="9">Transport permease protein</fullName>
    </recommendedName>
</protein>
<reference evidence="11 12" key="1">
    <citation type="submission" date="2019-03" db="EMBL/GenBank/DDBJ databases">
        <title>Genomic analyses of the natural microbiome of Caenorhabditis elegans.</title>
        <authorList>
            <person name="Samuel B."/>
        </authorList>
    </citation>
    <scope>NUCLEOTIDE SEQUENCE [LARGE SCALE GENOMIC DNA]</scope>
    <source>
        <strain evidence="11 12">JUb65</strain>
    </source>
</reference>
<evidence type="ECO:0000256" key="5">
    <source>
        <dbReference type="ARBA" id="ARBA00022519"/>
    </source>
</evidence>
<keyword evidence="3 9" id="KW-0813">Transport</keyword>
<evidence type="ECO:0000313" key="12">
    <source>
        <dbReference type="Proteomes" id="UP000295764"/>
    </source>
</evidence>
<dbReference type="PROSITE" id="PS51012">
    <property type="entry name" value="ABC_TM2"/>
    <property type="match status" value="1"/>
</dbReference>
<feature type="transmembrane region" description="Helical" evidence="9">
    <location>
        <begin position="132"/>
        <end position="157"/>
    </location>
</feature>
<evidence type="ECO:0000256" key="8">
    <source>
        <dbReference type="ARBA" id="ARBA00023136"/>
    </source>
</evidence>
<dbReference type="PANTHER" id="PTHR30413">
    <property type="entry name" value="INNER MEMBRANE TRANSPORT PERMEASE"/>
    <property type="match status" value="1"/>
</dbReference>
<feature type="domain" description="ABC transmembrane type-2" evidence="10">
    <location>
        <begin position="58"/>
        <end position="290"/>
    </location>
</feature>
<evidence type="ECO:0000256" key="7">
    <source>
        <dbReference type="ARBA" id="ARBA00022989"/>
    </source>
</evidence>
<comment type="caution">
    <text evidence="11">The sequence shown here is derived from an EMBL/GenBank/DDBJ whole genome shotgun (WGS) entry which is preliminary data.</text>
</comment>
<keyword evidence="5" id="KW-0997">Cell inner membrane</keyword>
<evidence type="ECO:0000256" key="1">
    <source>
        <dbReference type="ARBA" id="ARBA00004429"/>
    </source>
</evidence>
<dbReference type="AlphaFoldDB" id="A0A4R6DLE7"/>
<dbReference type="InterPro" id="IPR013525">
    <property type="entry name" value="ABC2_TM"/>
</dbReference>
<feature type="transmembrane region" description="Helical" evidence="9">
    <location>
        <begin position="57"/>
        <end position="79"/>
    </location>
</feature>
<evidence type="ECO:0000256" key="2">
    <source>
        <dbReference type="ARBA" id="ARBA00007783"/>
    </source>
</evidence>
<keyword evidence="8 9" id="KW-0472">Membrane</keyword>
<name>A0A4R6DLE7_9MICO</name>
<evidence type="ECO:0000313" key="11">
    <source>
        <dbReference type="EMBL" id="TDN45661.1"/>
    </source>
</evidence>
<feature type="transmembrane region" description="Helical" evidence="9">
    <location>
        <begin position="202"/>
        <end position="221"/>
    </location>
</feature>
<evidence type="ECO:0000256" key="3">
    <source>
        <dbReference type="ARBA" id="ARBA00022448"/>
    </source>
</evidence>
<gene>
    <name evidence="11" type="ORF">EDF64_10270</name>
</gene>
<keyword evidence="4 9" id="KW-1003">Cell membrane</keyword>
<evidence type="ECO:0000256" key="6">
    <source>
        <dbReference type="ARBA" id="ARBA00022692"/>
    </source>
</evidence>
<sequence>MSNIVSERFERLRHEHMVPAGRPATAVIGSLREIFAHRQLLDLLIRRDLKSRYKDSALGFAWTLIRPLVQLAIYYFVLGEILGASRNIPEFAIYVFSGLTLYGLFSEIVAAGTASIVGNAGLIKKIYLPREIYPLASVGAALFNFGVQLIVLLAAAILQSGFAWVRLDLLYFFPATLVILIWATAFALLLAAANVYLRDMQYLVEVLVLLLMWGSPIVYSWQMVATRAPEWLLSIYTSNPITLAVLGIHRAFWTAGADSEYPSHLLLRLVIAGVVGLVALLVCQRVFAKLQGNFAQEI</sequence>